<dbReference type="FunFam" id="3.40.20.10:FF:000002">
    <property type="entry name" value="Gelsolin"/>
    <property type="match status" value="1"/>
</dbReference>
<dbReference type="CDD" id="cd11289">
    <property type="entry name" value="gelsolin_S2_like"/>
    <property type="match status" value="1"/>
</dbReference>
<feature type="compositionally biased region" description="Polar residues" evidence="9">
    <location>
        <begin position="814"/>
        <end position="824"/>
    </location>
</feature>
<feature type="compositionally biased region" description="Polar residues" evidence="9">
    <location>
        <begin position="892"/>
        <end position="916"/>
    </location>
</feature>
<dbReference type="OMA" id="DPNIWSA"/>
<evidence type="ECO:0000256" key="4">
    <source>
        <dbReference type="ARBA" id="ARBA00022490"/>
    </source>
</evidence>
<dbReference type="InterPro" id="IPR029006">
    <property type="entry name" value="ADF-H/Gelsolin-like_dom_sf"/>
</dbReference>
<dbReference type="InterPro" id="IPR003128">
    <property type="entry name" value="Villin_headpiece"/>
</dbReference>
<gene>
    <name evidence="11" type="ORF">ZOSMA_5G01130</name>
</gene>
<dbReference type="PROSITE" id="PS51089">
    <property type="entry name" value="HP"/>
    <property type="match status" value="1"/>
</dbReference>
<dbReference type="GO" id="GO:0051693">
    <property type="term" value="P:actin filament capping"/>
    <property type="evidence" value="ECO:0007669"/>
    <property type="project" value="UniProtKB-KW"/>
</dbReference>
<dbReference type="GO" id="GO:0007015">
    <property type="term" value="P:actin filament organization"/>
    <property type="evidence" value="ECO:0007669"/>
    <property type="project" value="UniProtKB-ARBA"/>
</dbReference>
<dbReference type="STRING" id="29655.A0A0K9NUE3"/>
<evidence type="ECO:0000256" key="6">
    <source>
        <dbReference type="ARBA" id="ARBA00022837"/>
    </source>
</evidence>
<dbReference type="Gene3D" id="1.10.950.10">
    <property type="entry name" value="Villin headpiece domain"/>
    <property type="match status" value="1"/>
</dbReference>
<dbReference type="GO" id="GO:0032432">
    <property type="term" value="C:actin filament bundle"/>
    <property type="evidence" value="ECO:0007669"/>
    <property type="project" value="UniProtKB-ARBA"/>
</dbReference>
<dbReference type="CDD" id="cd11293">
    <property type="entry name" value="gelsolin_S4_like"/>
    <property type="match status" value="1"/>
</dbReference>
<accession>A0A0K9NUE3</accession>
<feature type="region of interest" description="Disordered" evidence="9">
    <location>
        <begin position="810"/>
        <end position="916"/>
    </location>
</feature>
<dbReference type="PANTHER" id="PTHR11977">
    <property type="entry name" value="VILLIN"/>
    <property type="match status" value="1"/>
</dbReference>
<dbReference type="Gene3D" id="3.40.20.10">
    <property type="entry name" value="Severin"/>
    <property type="match status" value="6"/>
</dbReference>
<keyword evidence="8" id="KW-0206">Cytoskeleton</keyword>
<feature type="domain" description="HP" evidence="10">
    <location>
        <begin position="896"/>
        <end position="961"/>
    </location>
</feature>
<evidence type="ECO:0000256" key="8">
    <source>
        <dbReference type="ARBA" id="ARBA00023212"/>
    </source>
</evidence>
<evidence type="ECO:0000256" key="7">
    <source>
        <dbReference type="ARBA" id="ARBA00023203"/>
    </source>
</evidence>
<comment type="similarity">
    <text evidence="2">Belongs to the villin/gelsolin family.</text>
</comment>
<reference evidence="12" key="1">
    <citation type="journal article" date="2016" name="Nature">
        <title>The genome of the seagrass Zostera marina reveals angiosperm adaptation to the sea.</title>
        <authorList>
            <person name="Olsen J.L."/>
            <person name="Rouze P."/>
            <person name="Verhelst B."/>
            <person name="Lin Y.-C."/>
            <person name="Bayer T."/>
            <person name="Collen J."/>
            <person name="Dattolo E."/>
            <person name="De Paoli E."/>
            <person name="Dittami S."/>
            <person name="Maumus F."/>
            <person name="Michel G."/>
            <person name="Kersting A."/>
            <person name="Lauritano C."/>
            <person name="Lohaus R."/>
            <person name="Toepel M."/>
            <person name="Tonon T."/>
            <person name="Vanneste K."/>
            <person name="Amirebrahimi M."/>
            <person name="Brakel J."/>
            <person name="Bostroem C."/>
            <person name="Chovatia M."/>
            <person name="Grimwood J."/>
            <person name="Jenkins J.W."/>
            <person name="Jueterbock A."/>
            <person name="Mraz A."/>
            <person name="Stam W.T."/>
            <person name="Tice H."/>
            <person name="Bornberg-Bauer E."/>
            <person name="Green P.J."/>
            <person name="Pearson G.A."/>
            <person name="Procaccini G."/>
            <person name="Duarte C.M."/>
            <person name="Schmutz J."/>
            <person name="Reusch T.B.H."/>
            <person name="Van de Peer Y."/>
        </authorList>
    </citation>
    <scope>NUCLEOTIDE SEQUENCE [LARGE SCALE GENOMIC DNA]</scope>
    <source>
        <strain evidence="12">cv. Finnish</strain>
    </source>
</reference>
<comment type="subcellular location">
    <subcellularLocation>
        <location evidence="1">Cytoplasm</location>
        <location evidence="1">Cytoskeleton</location>
    </subcellularLocation>
</comment>
<dbReference type="OrthoDB" id="6375767at2759"/>
<proteinExistence type="inferred from homology"/>
<keyword evidence="7" id="KW-0009">Actin-binding</keyword>
<keyword evidence="4" id="KW-0963">Cytoplasm</keyword>
<comment type="caution">
    <text evidence="11">The sequence shown here is derived from an EMBL/GenBank/DDBJ whole genome shotgun (WGS) entry which is preliminary data.</text>
</comment>
<evidence type="ECO:0000259" key="10">
    <source>
        <dbReference type="PROSITE" id="PS51089"/>
    </source>
</evidence>
<evidence type="ECO:0000256" key="9">
    <source>
        <dbReference type="SAM" id="MobiDB-lite"/>
    </source>
</evidence>
<evidence type="ECO:0000256" key="1">
    <source>
        <dbReference type="ARBA" id="ARBA00004245"/>
    </source>
</evidence>
<dbReference type="SUPFAM" id="SSF55753">
    <property type="entry name" value="Actin depolymerizing proteins"/>
    <property type="match status" value="6"/>
</dbReference>
<evidence type="ECO:0000256" key="5">
    <source>
        <dbReference type="ARBA" id="ARBA00022737"/>
    </source>
</evidence>
<dbReference type="SMART" id="SM00262">
    <property type="entry name" value="GEL"/>
    <property type="match status" value="6"/>
</dbReference>
<evidence type="ECO:0000313" key="11">
    <source>
        <dbReference type="EMBL" id="KMZ60248.1"/>
    </source>
</evidence>
<organism evidence="11 12">
    <name type="scientific">Zostera marina</name>
    <name type="common">Eelgrass</name>
    <dbReference type="NCBI Taxonomy" id="29655"/>
    <lineage>
        <taxon>Eukaryota</taxon>
        <taxon>Viridiplantae</taxon>
        <taxon>Streptophyta</taxon>
        <taxon>Embryophyta</taxon>
        <taxon>Tracheophyta</taxon>
        <taxon>Spermatophyta</taxon>
        <taxon>Magnoliopsida</taxon>
        <taxon>Liliopsida</taxon>
        <taxon>Zosteraceae</taxon>
        <taxon>Zostera</taxon>
    </lineage>
</organism>
<sequence>MSDPSKNLDPAFQGIGQKIGIEIWRIENLHPVLLAKNDYGKFYSVDSYIIFKTSSGRGGSNVYDVHYWIGKDTSQDEAVTAAVKTIELDAALGGRAVQHRELQGFESDKFLSYFKPCIIPLEGGVSSGFKKIEEENFDTRLYVSKGKRFARLKQVPFARSSLNHDDVFILDTKDKIYQFNGANSNIQERAKALEVIQHLKDKYHEGKCDVAIIDDGNLAAESDSGDFWVIFGGFAPIGRKTATDDDVPLEKHPGKLYSIVDGELKSKEGILSKSMLENNKCYLLDSGAEVFVWFGKVTQVEERKAASEATELFINDQKRPKSVFLTRVIQGYETRTFKSNFDSWPMSTGISSGDEGRGKVAALLKRKGDMKSPSKSSPVVDEIPILIENGGKIEVWRINGSAKTPVASEEIGKFYSGDCYVVLYTYHYGDKKDNYFLSFWIGKDSTLGDREMADRLTNTMYNSLKGRPLQGRIFQGKEPPQFIALFQPMVLLKGGISSGYKKSIAEMNLPDETYTPDGVALIQISNTSTHNNKAVQVDAVATSLSSTNCFLLQSPSSFFIWNGNSSTSEQQQLAKKVAEFLKPGVSSKHVKEEKEISSFWSYLGGKQSYSSKEAEQETSKDPHLFAYSLINGKFEVLEVFNFSQDDLLTEDVLILDTHAEVFVWVGHSVNSKEKQIAFDIGQKYIDLSASLDGLSPHVPLYRITEGNEPCFFTSYFSWDTRKVTVPGDSYAKKLSLLFGTATNHAAESPTKSNGVSGPTQRASALAALSSAFKPTSSPRSTQTKLVRAVQGSQRAAAVAALSNVLTAEQKKASEASSPQLNKNNSLASEKPAPEPSSPPLKIDTSTISGESKLEDSNSKAVDLSEALAKMEAPEKPESVPRNGNGGSEISLVKSQSESENNFSYTQLTTKSTNPANGINYNERETYLSDDEFSIVMGMPKVAFYKQPKWKQDMQKRKVDLF</sequence>
<dbReference type="SUPFAM" id="SSF47050">
    <property type="entry name" value="VHP, Villin headpiece domain"/>
    <property type="match status" value="1"/>
</dbReference>
<dbReference type="Proteomes" id="UP000036987">
    <property type="component" value="Unassembled WGS sequence"/>
</dbReference>
<dbReference type="CDD" id="cd11291">
    <property type="entry name" value="gelsolin_S6_like"/>
    <property type="match status" value="1"/>
</dbReference>
<dbReference type="PRINTS" id="PR00597">
    <property type="entry name" value="GELSOLIN"/>
</dbReference>
<dbReference type="InterPro" id="IPR007123">
    <property type="entry name" value="Gelsolin-like_dom"/>
</dbReference>
<dbReference type="Pfam" id="PF02209">
    <property type="entry name" value="VHP"/>
    <property type="match status" value="1"/>
</dbReference>
<keyword evidence="3" id="KW-0117">Actin capping</keyword>
<name>A0A0K9NUE3_ZOSMR</name>
<dbReference type="GO" id="GO:0051014">
    <property type="term" value="P:actin filament severing"/>
    <property type="evidence" value="ECO:0000318"/>
    <property type="project" value="GO_Central"/>
</dbReference>
<keyword evidence="5" id="KW-0677">Repeat</keyword>
<dbReference type="EMBL" id="LFYR01001623">
    <property type="protein sequence ID" value="KMZ60248.1"/>
    <property type="molecule type" value="Genomic_DNA"/>
</dbReference>
<dbReference type="PANTHER" id="PTHR11977:SF51">
    <property type="entry name" value="PROTEIN FLIGHTLESS-1 HOMOLOG"/>
    <property type="match status" value="1"/>
</dbReference>
<dbReference type="InterPro" id="IPR036886">
    <property type="entry name" value="Villin_headpiece_dom_sf"/>
</dbReference>
<keyword evidence="6" id="KW-0106">Calcium</keyword>
<keyword evidence="12" id="KW-1185">Reference proteome</keyword>
<protein>
    <submittedName>
        <fullName evidence="11">Villin-2</fullName>
    </submittedName>
</protein>
<dbReference type="GO" id="GO:0051015">
    <property type="term" value="F:actin filament binding"/>
    <property type="evidence" value="ECO:0007669"/>
    <property type="project" value="InterPro"/>
</dbReference>
<dbReference type="CDD" id="cd11290">
    <property type="entry name" value="gelsolin_S1_like"/>
    <property type="match status" value="1"/>
</dbReference>
<dbReference type="SMART" id="SM00153">
    <property type="entry name" value="VHP"/>
    <property type="match status" value="1"/>
</dbReference>
<dbReference type="InterPro" id="IPR007122">
    <property type="entry name" value="Villin/Gelsolin"/>
</dbReference>
<dbReference type="CDD" id="cd11288">
    <property type="entry name" value="gelsolin_S5_like"/>
    <property type="match status" value="1"/>
</dbReference>
<dbReference type="FunFam" id="3.40.20.10:FF:000001">
    <property type="entry name" value="Gelsolin"/>
    <property type="match status" value="1"/>
</dbReference>
<evidence type="ECO:0000313" key="12">
    <source>
        <dbReference type="Proteomes" id="UP000036987"/>
    </source>
</evidence>
<evidence type="ECO:0000256" key="3">
    <source>
        <dbReference type="ARBA" id="ARBA00022467"/>
    </source>
</evidence>
<dbReference type="Pfam" id="PF00626">
    <property type="entry name" value="Gelsolin"/>
    <property type="match status" value="6"/>
</dbReference>
<dbReference type="AlphaFoldDB" id="A0A0K9NUE3"/>
<evidence type="ECO:0000256" key="2">
    <source>
        <dbReference type="ARBA" id="ARBA00008418"/>
    </source>
</evidence>
<dbReference type="FunFam" id="3.40.20.10:FF:000028">
    <property type="entry name" value="Villin-like 1"/>
    <property type="match status" value="1"/>
</dbReference>